<dbReference type="InterPro" id="IPR027417">
    <property type="entry name" value="P-loop_NTPase"/>
</dbReference>
<proteinExistence type="predicted"/>
<organism evidence="1 2">
    <name type="scientific">Pseudovibrio axinellae</name>
    <dbReference type="NCBI Taxonomy" id="989403"/>
    <lineage>
        <taxon>Bacteria</taxon>
        <taxon>Pseudomonadati</taxon>
        <taxon>Pseudomonadota</taxon>
        <taxon>Alphaproteobacteria</taxon>
        <taxon>Hyphomicrobiales</taxon>
        <taxon>Stappiaceae</taxon>
        <taxon>Pseudovibrio</taxon>
    </lineage>
</organism>
<evidence type="ECO:0000313" key="2">
    <source>
        <dbReference type="Proteomes" id="UP000076577"/>
    </source>
</evidence>
<reference evidence="1 2" key="1">
    <citation type="journal article" date="2016" name="Front. Microbiol.">
        <title>Comparative Genomic Analysis Reveals a Diverse Repertoire of Genes Involved in Prokaryote-Eukaryote Interactions within the Pseudovibrio Genus.</title>
        <authorList>
            <person name="Romano S."/>
            <person name="Fernandez-Guerra A."/>
            <person name="Reen F.J."/>
            <person name="Glockner F.O."/>
            <person name="Crowley S.P."/>
            <person name="O'Sullivan O."/>
            <person name="Cotter P.D."/>
            <person name="Adams C."/>
            <person name="Dobson A.D."/>
            <person name="O'Gara F."/>
        </authorList>
    </citation>
    <scope>NUCLEOTIDE SEQUENCE [LARGE SCALE GENOMIC DNA]</scope>
    <source>
        <strain evidence="1 2">Ad2</strain>
    </source>
</reference>
<evidence type="ECO:0008006" key="3">
    <source>
        <dbReference type="Google" id="ProtNLM"/>
    </source>
</evidence>
<dbReference type="STRING" id="989403.SAMN05421798_10391"/>
<dbReference type="InterPro" id="IPR059206">
    <property type="entry name" value="Sll1717-like"/>
</dbReference>
<dbReference type="NCBIfam" id="NF047389">
    <property type="entry name" value="ATPase_Sll1717"/>
    <property type="match status" value="1"/>
</dbReference>
<sequence>MYYESYFISNFRYLGDGVAKKQSNPIISYDARIGNVSAENDYDFLNNCFVSHRAVSEIMDLESAKMILAGRTGAGKTAILKHIEEKNRKTSEIIPSDMSMHYISNSDIIRFLDDIGANLDMFFQTLWKHVLIIEYIKMKYHSNSEPNSTYLFDKILDFFASDHKRKIAEQYIEKWGSVFWITMDESIRSLTETYERNITAELGVDVNKFKTKAGYGQNLSAQQKSEFVARARKVIDSGQLAALSSVIEALSNGSKETNRGRTYYILIDQLDLNWAEERIRFRLINALIQTLQKFRKIHDLKIIVALRSDVLERTKQENDELGFQSEKYKDYISEIRWSTRELNELLQKRINYLFRKKYTKDNVCFDDIFSHEIKRKKSLDYILARTLFRPRDAIAFVNECLKEADGASEITPKHINAAELAYAVDRKQALIEEWKSAYPSLASLLSVLENRSDVLLFSEFSSKQNMEALAYRIADKDKEAFDPLFVAAEKVAFWTAEQRGDPYDELARKSLVVLYRVGVVGLKLSSEIPYSYSHLGASSISESSFKHDTKIRIHEMLHRSLNIYSGNKNKHQHRSYETS</sequence>
<gene>
    <name evidence="1" type="ORF">PsAD2_00108</name>
</gene>
<keyword evidence="2" id="KW-1185">Reference proteome</keyword>
<dbReference type="AlphaFoldDB" id="A0A166BB03"/>
<dbReference type="Proteomes" id="UP000076577">
    <property type="component" value="Unassembled WGS sequence"/>
</dbReference>
<dbReference type="EMBL" id="LMCB01000001">
    <property type="protein sequence ID" value="KZL22083.1"/>
    <property type="molecule type" value="Genomic_DNA"/>
</dbReference>
<dbReference type="SUPFAM" id="SSF52540">
    <property type="entry name" value="P-loop containing nucleoside triphosphate hydrolases"/>
    <property type="match status" value="1"/>
</dbReference>
<accession>A0A166BB03</accession>
<protein>
    <recommendedName>
        <fullName evidence="3">DNA repair ATPase</fullName>
    </recommendedName>
</protein>
<name>A0A166BB03_9HYPH</name>
<dbReference type="PATRIC" id="fig|989403.3.peg.114"/>
<comment type="caution">
    <text evidence="1">The sequence shown here is derived from an EMBL/GenBank/DDBJ whole genome shotgun (WGS) entry which is preliminary data.</text>
</comment>
<evidence type="ECO:0000313" key="1">
    <source>
        <dbReference type="EMBL" id="KZL22083.1"/>
    </source>
</evidence>